<keyword evidence="3" id="KW-0121">Carboxypeptidase</keyword>
<comment type="caution">
    <text evidence="3">The sequence shown here is derived from an EMBL/GenBank/DDBJ whole genome shotgun (WGS) entry which is preliminary data.</text>
</comment>
<dbReference type="PANTHER" id="PTHR43283:SF11">
    <property type="entry name" value="BETA-LACTAMASE-RELATED DOMAIN-CONTAINING PROTEIN"/>
    <property type="match status" value="1"/>
</dbReference>
<organism evidence="3 4">
    <name type="scientific">Ciceribacter lividus</name>
    <dbReference type="NCBI Taxonomy" id="1197950"/>
    <lineage>
        <taxon>Bacteria</taxon>
        <taxon>Pseudomonadati</taxon>
        <taxon>Pseudomonadota</taxon>
        <taxon>Alphaproteobacteria</taxon>
        <taxon>Hyphomicrobiales</taxon>
        <taxon>Rhizobiaceae</taxon>
        <taxon>Ciceribacter</taxon>
    </lineage>
</organism>
<protein>
    <submittedName>
        <fullName evidence="3">D-alanyl-D-alanine carboxypeptidase</fullName>
    </submittedName>
</protein>
<feature type="domain" description="Beta-lactamase-related" evidence="2">
    <location>
        <begin position="35"/>
        <end position="318"/>
    </location>
</feature>
<dbReference type="SUPFAM" id="SSF56601">
    <property type="entry name" value="beta-lactamase/transpeptidase-like"/>
    <property type="match status" value="1"/>
</dbReference>
<dbReference type="GO" id="GO:0004180">
    <property type="term" value="F:carboxypeptidase activity"/>
    <property type="evidence" value="ECO:0007669"/>
    <property type="project" value="UniProtKB-KW"/>
</dbReference>
<evidence type="ECO:0000259" key="2">
    <source>
        <dbReference type="Pfam" id="PF00144"/>
    </source>
</evidence>
<dbReference type="InterPro" id="IPR001466">
    <property type="entry name" value="Beta-lactam-related"/>
</dbReference>
<sequence>MDADGANLWQQALSRIPAPAAIFATGKGLAKPLGAATGFADPEGRRPFTTETPFRIASNTKTFVAATALRLWERGELDLDQPAAALLTPALTELLQTAGYGTGEITIRHLLNHSAGIFDHTGTERFAKVIHEVQDHVWTREEQVRLSCGSSGPTASPGFEFRYSDTGYILLGDILERVSGRPLAFLVRQEMRFDELGMTSAWWEKEEPAPAGVVPRARQFIGKEEFTALDASADLFGGGGLAMNVRDLASFMAHLFEARIFQRPETVAEMLSAGTHKRAEDYRLGLFSRYVGEVEVFTHAGFWGTLACYSPDSGVAVAGCTLDKAYFGELERLVEEFLLAVA</sequence>
<keyword evidence="3" id="KW-0645">Protease</keyword>
<dbReference type="Pfam" id="PF00144">
    <property type="entry name" value="Beta-lactamase"/>
    <property type="match status" value="1"/>
</dbReference>
<dbReference type="PANTHER" id="PTHR43283">
    <property type="entry name" value="BETA-LACTAMASE-RELATED"/>
    <property type="match status" value="1"/>
</dbReference>
<evidence type="ECO:0000313" key="3">
    <source>
        <dbReference type="EMBL" id="RCW27547.1"/>
    </source>
</evidence>
<dbReference type="AlphaFoldDB" id="A0A6I7HQI7"/>
<dbReference type="RefSeq" id="WP_114361879.1">
    <property type="nucleotide sequence ID" value="NZ_QPIX01000002.1"/>
</dbReference>
<keyword evidence="4" id="KW-1185">Reference proteome</keyword>
<dbReference type="EMBL" id="QPIX01000002">
    <property type="protein sequence ID" value="RCW27547.1"/>
    <property type="molecule type" value="Genomic_DNA"/>
</dbReference>
<dbReference type="InterPro" id="IPR012338">
    <property type="entry name" value="Beta-lactam/transpept-like"/>
</dbReference>
<reference evidence="3 4" key="1">
    <citation type="submission" date="2018-07" db="EMBL/GenBank/DDBJ databases">
        <title>Genomic Encyclopedia of Type Strains, Phase IV (KMG-IV): sequencing the most valuable type-strain genomes for metagenomic binning, comparative biology and taxonomic classification.</title>
        <authorList>
            <person name="Goeker M."/>
        </authorList>
    </citation>
    <scope>NUCLEOTIDE SEQUENCE [LARGE SCALE GENOMIC DNA]</scope>
    <source>
        <strain evidence="3 4">DSM 25528</strain>
    </source>
</reference>
<dbReference type="Gene3D" id="3.40.710.10">
    <property type="entry name" value="DD-peptidase/beta-lactamase superfamily"/>
    <property type="match status" value="1"/>
</dbReference>
<evidence type="ECO:0000313" key="4">
    <source>
        <dbReference type="Proteomes" id="UP000252582"/>
    </source>
</evidence>
<evidence type="ECO:0000256" key="1">
    <source>
        <dbReference type="ARBA" id="ARBA00022801"/>
    </source>
</evidence>
<accession>A0A6I7HQI7</accession>
<proteinExistence type="predicted"/>
<dbReference type="Proteomes" id="UP000252582">
    <property type="component" value="Unassembled WGS sequence"/>
</dbReference>
<keyword evidence="1" id="KW-0378">Hydrolase</keyword>
<name>A0A6I7HQI7_9HYPH</name>
<dbReference type="InterPro" id="IPR050789">
    <property type="entry name" value="Diverse_Enzym_Activities"/>
</dbReference>
<gene>
    <name evidence="3" type="ORF">DFR48_10230</name>
</gene>